<dbReference type="GO" id="GO:0005737">
    <property type="term" value="C:cytoplasm"/>
    <property type="evidence" value="ECO:0007669"/>
    <property type="project" value="UniProtKB-SubCell"/>
</dbReference>
<dbReference type="GO" id="GO:0004252">
    <property type="term" value="F:serine-type endopeptidase activity"/>
    <property type="evidence" value="ECO:0007669"/>
    <property type="project" value="UniProtKB-UniRule"/>
</dbReference>
<dbReference type="Pfam" id="PF00574">
    <property type="entry name" value="CLP_protease"/>
    <property type="match status" value="1"/>
</dbReference>
<evidence type="ECO:0000256" key="3">
    <source>
        <dbReference type="RuleBase" id="RU003567"/>
    </source>
</evidence>
<dbReference type="PANTHER" id="PTHR10381:SF26">
    <property type="entry name" value="ATP-DEPENDENT CLP PROTEASE PROTEOLYTIC SUBUNIT-LIKE-RELATED"/>
    <property type="match status" value="1"/>
</dbReference>
<gene>
    <name evidence="2" type="primary">clpP</name>
    <name evidence="4" type="ORF">ADK34_21175</name>
</gene>
<dbReference type="GO" id="GO:0051117">
    <property type="term" value="F:ATPase binding"/>
    <property type="evidence" value="ECO:0007669"/>
    <property type="project" value="TreeGrafter"/>
</dbReference>
<comment type="similarity">
    <text evidence="1 2 3">Belongs to the peptidase S14 family.</text>
</comment>
<name>A0A0L8KA61_STRVR</name>
<dbReference type="InterPro" id="IPR029045">
    <property type="entry name" value="ClpP/crotonase-like_dom_sf"/>
</dbReference>
<accession>A0A0L8KA61</accession>
<protein>
    <recommendedName>
        <fullName evidence="2 3">ATP-dependent Clp protease proteolytic subunit</fullName>
        <ecNumber evidence="2">3.4.21.92</ecNumber>
    </recommendedName>
    <alternativeName>
        <fullName evidence="2">Endopeptidase Clp</fullName>
    </alternativeName>
</protein>
<dbReference type="PATRIC" id="fig|1938.6.peg.4553"/>
<dbReference type="EMBL" id="LGUP01000237">
    <property type="protein sequence ID" value="KOG22758.1"/>
    <property type="molecule type" value="Genomic_DNA"/>
</dbReference>
<dbReference type="GO" id="GO:0009368">
    <property type="term" value="C:endopeptidase Clp complex"/>
    <property type="evidence" value="ECO:0007669"/>
    <property type="project" value="TreeGrafter"/>
</dbReference>
<proteinExistence type="inferred from homology"/>
<dbReference type="PANTHER" id="PTHR10381">
    <property type="entry name" value="ATP-DEPENDENT CLP PROTEASE PROTEOLYTIC SUBUNIT"/>
    <property type="match status" value="1"/>
</dbReference>
<comment type="subunit">
    <text evidence="2">Fourteen ClpP subunits assemble into 2 heptameric rings which stack back to back to give a disk-like structure with a central cavity, resembling the structure of eukaryotic proteasomes.</text>
</comment>
<sequence>MEVPVMDARYVLPEFTERTSSGSRTLDPYSKLLESRIVFLGTPIDETSANDVIAQLLHLDYAAPGQDISLYINSPGGSISAMTAVYDTMRTLASDVETTCLGQAVFTAAVLLAAGTPGKRMMLPGARVTLEQPTLDEPLRGQPSDLDLQARELLRLRALVAGMLTEHTGRSRDRIDADIDRLTVLDAPAAVAYGLVDHVLTNRRASAGGTAR</sequence>
<comment type="catalytic activity">
    <reaction evidence="2">
        <text>Hydrolysis of proteins to small peptides in the presence of ATP and magnesium. alpha-casein is the usual test substrate. In the absence of ATP, only oligopeptides shorter than five residues are hydrolyzed (such as succinyl-Leu-Tyr-|-NHMec, and Leu-Tyr-Leu-|-Tyr-Trp, in which cleavage of the -Tyr-|-Leu- and -Tyr-|-Trp bonds also occurs).</text>
        <dbReference type="EC" id="3.4.21.92"/>
    </reaction>
</comment>
<dbReference type="SUPFAM" id="SSF52096">
    <property type="entry name" value="ClpP/crotonase"/>
    <property type="match status" value="1"/>
</dbReference>
<comment type="caution">
    <text evidence="4">The sequence shown here is derived from an EMBL/GenBank/DDBJ whole genome shotgun (WGS) entry which is preliminary data.</text>
</comment>
<dbReference type="Gene3D" id="3.90.226.10">
    <property type="entry name" value="2-enoyl-CoA Hydratase, Chain A, domain 1"/>
    <property type="match status" value="1"/>
</dbReference>
<comment type="function">
    <text evidence="2">Cleaves peptides in various proteins in a process that requires ATP hydrolysis. Has a chymotrypsin-like activity. Plays a major role in the degradation of misfolded proteins.</text>
</comment>
<dbReference type="NCBIfam" id="NF009205">
    <property type="entry name" value="PRK12553.1"/>
    <property type="match status" value="1"/>
</dbReference>
<evidence type="ECO:0000313" key="4">
    <source>
        <dbReference type="EMBL" id="KOG22758.1"/>
    </source>
</evidence>
<dbReference type="AlphaFoldDB" id="A0A0L8KA61"/>
<reference evidence="4 5" key="1">
    <citation type="submission" date="2015-06" db="EMBL/GenBank/DDBJ databases">
        <authorList>
            <person name="Hoefler B.C."/>
            <person name="Straight P.D."/>
        </authorList>
    </citation>
    <scope>NUCLEOTIDE SEQUENCE [LARGE SCALE GENOMIC DNA]</scope>
    <source>
        <strain evidence="4 5">NRRL 3427</strain>
    </source>
</reference>
<dbReference type="GO" id="GO:0006515">
    <property type="term" value="P:protein quality control for misfolded or incompletely synthesized proteins"/>
    <property type="evidence" value="ECO:0007669"/>
    <property type="project" value="TreeGrafter"/>
</dbReference>
<dbReference type="RefSeq" id="WP_033201789.1">
    <property type="nucleotide sequence ID" value="NZ_LGUP01000237.1"/>
</dbReference>
<dbReference type="InterPro" id="IPR001907">
    <property type="entry name" value="ClpP"/>
</dbReference>
<dbReference type="Proteomes" id="UP000037023">
    <property type="component" value="Unassembled WGS sequence"/>
</dbReference>
<keyword evidence="2" id="KW-0963">Cytoplasm</keyword>
<keyword evidence="2 4" id="KW-0645">Protease</keyword>
<dbReference type="HAMAP" id="MF_00444">
    <property type="entry name" value="ClpP"/>
    <property type="match status" value="1"/>
</dbReference>
<evidence type="ECO:0000313" key="5">
    <source>
        <dbReference type="Proteomes" id="UP000037023"/>
    </source>
</evidence>
<comment type="caution">
    <text evidence="2">Lacks conserved residue(s) required for the propagation of feature annotation.</text>
</comment>
<evidence type="ECO:0000256" key="1">
    <source>
        <dbReference type="ARBA" id="ARBA00007039"/>
    </source>
</evidence>
<dbReference type="InterPro" id="IPR023562">
    <property type="entry name" value="ClpP/TepA"/>
</dbReference>
<keyword evidence="2" id="KW-0378">Hydrolase</keyword>
<organism evidence="4 5">
    <name type="scientific">Streptomyces viridochromogenes</name>
    <dbReference type="NCBI Taxonomy" id="1938"/>
    <lineage>
        <taxon>Bacteria</taxon>
        <taxon>Bacillati</taxon>
        <taxon>Actinomycetota</taxon>
        <taxon>Actinomycetes</taxon>
        <taxon>Kitasatosporales</taxon>
        <taxon>Streptomycetaceae</taxon>
        <taxon>Streptomyces</taxon>
    </lineage>
</organism>
<dbReference type="GO" id="GO:0004176">
    <property type="term" value="F:ATP-dependent peptidase activity"/>
    <property type="evidence" value="ECO:0007669"/>
    <property type="project" value="InterPro"/>
</dbReference>
<dbReference type="EC" id="3.4.21.92" evidence="2"/>
<keyword evidence="2" id="KW-0720">Serine protease</keyword>
<dbReference type="PRINTS" id="PR00127">
    <property type="entry name" value="CLPPROTEASEP"/>
</dbReference>
<evidence type="ECO:0000256" key="2">
    <source>
        <dbReference type="HAMAP-Rule" id="MF_00444"/>
    </source>
</evidence>
<comment type="subcellular location">
    <subcellularLocation>
        <location evidence="2">Cytoplasm</location>
    </subcellularLocation>
</comment>
<dbReference type="CDD" id="cd07017">
    <property type="entry name" value="S14_ClpP_2"/>
    <property type="match status" value="1"/>
</dbReference>